<dbReference type="InterPro" id="IPR005522">
    <property type="entry name" value="IPK"/>
</dbReference>
<keyword evidence="2 4" id="KW-0808">Transferase</keyword>
<feature type="compositionally biased region" description="Polar residues" evidence="5">
    <location>
        <begin position="472"/>
        <end position="488"/>
    </location>
</feature>
<evidence type="ECO:0000313" key="6">
    <source>
        <dbReference type="EMBL" id="KAK6620357.1"/>
    </source>
</evidence>
<evidence type="ECO:0000256" key="1">
    <source>
        <dbReference type="ARBA" id="ARBA00007374"/>
    </source>
</evidence>
<dbReference type="Gene3D" id="3.30.470.160">
    <property type="entry name" value="Inositol polyphosphate kinase"/>
    <property type="match status" value="1"/>
</dbReference>
<feature type="compositionally biased region" description="Polar residues" evidence="5">
    <location>
        <begin position="616"/>
        <end position="637"/>
    </location>
</feature>
<gene>
    <name evidence="6" type="ORF">RUM44_006758</name>
</gene>
<evidence type="ECO:0000256" key="5">
    <source>
        <dbReference type="SAM" id="MobiDB-lite"/>
    </source>
</evidence>
<dbReference type="EC" id="2.7.-.-" evidence="4"/>
<dbReference type="Proteomes" id="UP001359485">
    <property type="component" value="Unassembled WGS sequence"/>
</dbReference>
<protein>
    <recommendedName>
        <fullName evidence="4">Kinase</fullName>
        <ecNumber evidence="4">2.7.-.-</ecNumber>
    </recommendedName>
</protein>
<evidence type="ECO:0000256" key="3">
    <source>
        <dbReference type="ARBA" id="ARBA00022777"/>
    </source>
</evidence>
<feature type="region of interest" description="Disordered" evidence="5">
    <location>
        <begin position="464"/>
        <end position="488"/>
    </location>
</feature>
<keyword evidence="7" id="KW-1185">Reference proteome</keyword>
<evidence type="ECO:0000256" key="4">
    <source>
        <dbReference type="RuleBase" id="RU363090"/>
    </source>
</evidence>
<evidence type="ECO:0000256" key="2">
    <source>
        <dbReference type="ARBA" id="ARBA00022679"/>
    </source>
</evidence>
<comment type="similarity">
    <text evidence="1 4">Belongs to the inositol phosphokinase (IPK) family.</text>
</comment>
<evidence type="ECO:0000313" key="7">
    <source>
        <dbReference type="Proteomes" id="UP001359485"/>
    </source>
</evidence>
<keyword evidence="3 4" id="KW-0418">Kinase</keyword>
<feature type="region of interest" description="Disordered" evidence="5">
    <location>
        <begin position="593"/>
        <end position="637"/>
    </location>
</feature>
<proteinExistence type="inferred from homology"/>
<dbReference type="PANTHER" id="PTHR12400:SF21">
    <property type="entry name" value="KINASE"/>
    <property type="match status" value="1"/>
</dbReference>
<name>A0ABR1AJ03_POLSC</name>
<dbReference type="EMBL" id="JAWJWF010000048">
    <property type="protein sequence ID" value="KAK6620357.1"/>
    <property type="molecule type" value="Genomic_DNA"/>
</dbReference>
<organism evidence="6 7">
    <name type="scientific">Polyplax serrata</name>
    <name type="common">Common mouse louse</name>
    <dbReference type="NCBI Taxonomy" id="468196"/>
    <lineage>
        <taxon>Eukaryota</taxon>
        <taxon>Metazoa</taxon>
        <taxon>Ecdysozoa</taxon>
        <taxon>Arthropoda</taxon>
        <taxon>Hexapoda</taxon>
        <taxon>Insecta</taxon>
        <taxon>Pterygota</taxon>
        <taxon>Neoptera</taxon>
        <taxon>Paraneoptera</taxon>
        <taxon>Psocodea</taxon>
        <taxon>Troctomorpha</taxon>
        <taxon>Phthiraptera</taxon>
        <taxon>Anoplura</taxon>
        <taxon>Polyplacidae</taxon>
        <taxon>Polyplax</taxon>
    </lineage>
</organism>
<reference evidence="6 7" key="1">
    <citation type="submission" date="2023-09" db="EMBL/GenBank/DDBJ databases">
        <title>Genomes of two closely related lineages of the louse Polyplax serrata with different host specificities.</title>
        <authorList>
            <person name="Martinu J."/>
            <person name="Tarabai H."/>
            <person name="Stefka J."/>
            <person name="Hypsa V."/>
        </authorList>
    </citation>
    <scope>NUCLEOTIDE SEQUENCE [LARGE SCALE GENOMIC DNA]</scope>
    <source>
        <strain evidence="6">98ZLc_SE</strain>
    </source>
</reference>
<sequence>MGDFASGSPNPIYRIEKKCEDNTFLLFNEGNQVGHYKCNEDGNAGLKKFVPYNANKLSLYGEVPKFQFFDISREKKGGGRESIGKTEKPVEKARFTYESEDSLEIQFKNGVTGKYVQGKNGGKYITGNSKYVNDETGRKREYIKGRNVSEKFIQGTIYGKDVSDGCKAEVRVEDVSITKKLEEDEVSLFPLQNQVGGHTRLLLLNQSTICKPLNPRELDFYRNLPRDIQIFVPEYKGVMQATNSGTIKLDKRYSPNFQDERNKLAPKRKRDSVLKMKVHKRMDAEIENGASLPSDSANRQYFLLLENITSRYRQPCILDLKMGTRQHGDDASAEKRSKQMAKCASSTSASLGVRLCGMQVYQADTDHYMKRDKYWGRELDEQGFKTALHRFFHNGYQLRSHVIRKVLTKLEQLRNVIEKQSSYRFYSCSLLIVYEGFEGEWSNFPNLSYPNQLCVPQQIEDFTRHSEGSRDANGSSYDADNSNSSTDNIELEDDISRDAHHRGFGEAAARGSGFLPISEETMFLDANSCDENNHWKEYSSEIEDLSTSSCSSDAEVILGTAAKRSRQHSKDSSLLDTDTELDLQQLHLFYNSSDSDSSSEVICSKPKHSEEKKVPTSGTASSATLSHNGGSSQTAYTHNNNVDVRMIDFAHTSFHKLGSTNEALHHGPDCGFLTGLDSLKRLLCEILQESEKKNFYLMETGSTFNLQ</sequence>
<accession>A0ABR1AJ03</accession>
<dbReference type="InterPro" id="IPR038286">
    <property type="entry name" value="IPK_sf"/>
</dbReference>
<dbReference type="PANTHER" id="PTHR12400">
    <property type="entry name" value="INOSITOL POLYPHOSPHATE KINASE"/>
    <property type="match status" value="1"/>
</dbReference>
<comment type="caution">
    <text evidence="6">The sequence shown here is derived from an EMBL/GenBank/DDBJ whole genome shotgun (WGS) entry which is preliminary data.</text>
</comment>
<dbReference type="Pfam" id="PF03770">
    <property type="entry name" value="IPK"/>
    <property type="match status" value="1"/>
</dbReference>
<dbReference type="SUPFAM" id="SSF56104">
    <property type="entry name" value="SAICAR synthase-like"/>
    <property type="match status" value="1"/>
</dbReference>